<dbReference type="SUPFAM" id="SSF54909">
    <property type="entry name" value="Dimeric alpha+beta barrel"/>
    <property type="match status" value="1"/>
</dbReference>
<comment type="caution">
    <text evidence="2">The sequence shown here is derived from an EMBL/GenBank/DDBJ whole genome shotgun (WGS) entry which is preliminary data.</text>
</comment>
<organism evidence="2 3">
    <name type="scientific">Bacteroides faecalis</name>
    <dbReference type="NCBI Taxonomy" id="2447885"/>
    <lineage>
        <taxon>Bacteria</taxon>
        <taxon>Pseudomonadati</taxon>
        <taxon>Bacteroidota</taxon>
        <taxon>Bacteroidia</taxon>
        <taxon>Bacteroidales</taxon>
        <taxon>Bacteroidaceae</taxon>
        <taxon>Bacteroides</taxon>
    </lineage>
</organism>
<gene>
    <name evidence="2" type="ORF">KGMB02408_14700</name>
</gene>
<name>A0A401LSJ0_9BACE</name>
<proteinExistence type="predicted"/>
<dbReference type="AlphaFoldDB" id="A0A401LSJ0"/>
<reference evidence="2 3" key="1">
    <citation type="submission" date="2018-10" db="EMBL/GenBank/DDBJ databases">
        <title>Draft Genome Sequence of Bacteroides sp. KCTC 15687.</title>
        <authorList>
            <person name="Yu S.Y."/>
            <person name="Kim J.S."/>
            <person name="Oh B.S."/>
            <person name="Park S.H."/>
            <person name="Kang S.W."/>
            <person name="Park J.E."/>
            <person name="Choi S.H."/>
            <person name="Han K.I."/>
            <person name="Lee K.C."/>
            <person name="Eom M.K."/>
            <person name="Suh M.K."/>
            <person name="Lee D.H."/>
            <person name="Yoon H."/>
            <person name="Kim B."/>
            <person name="Yang S.J."/>
            <person name="Lee J.S."/>
            <person name="Lee J.H."/>
        </authorList>
    </citation>
    <scope>NUCLEOTIDE SEQUENCE [LARGE SCALE GENOMIC DNA]</scope>
    <source>
        <strain evidence="2 3">KCTC 15687</strain>
    </source>
</reference>
<sequence>MDGKAIIGYVDGMENPAVDENLYLFAVIGEEDPDFKGGSYVFIQKYIHDMVAWNTLSVMLILSVRGIKC</sequence>
<evidence type="ECO:0000259" key="1">
    <source>
        <dbReference type="Pfam" id="PF20628"/>
    </source>
</evidence>
<dbReference type="EMBL" id="BHWB01000003">
    <property type="protein sequence ID" value="GCB34525.1"/>
    <property type="molecule type" value="Genomic_DNA"/>
</dbReference>
<dbReference type="Pfam" id="PF20628">
    <property type="entry name" value="Dyp_perox_C"/>
    <property type="match status" value="1"/>
</dbReference>
<dbReference type="InterPro" id="IPR048328">
    <property type="entry name" value="Dyp_perox_C"/>
</dbReference>
<evidence type="ECO:0000313" key="2">
    <source>
        <dbReference type="EMBL" id="GCB34525.1"/>
    </source>
</evidence>
<dbReference type="InterPro" id="IPR011008">
    <property type="entry name" value="Dimeric_a/b-barrel"/>
</dbReference>
<accession>A0A401LSJ0</accession>
<evidence type="ECO:0000313" key="3">
    <source>
        <dbReference type="Proteomes" id="UP000288079"/>
    </source>
</evidence>
<dbReference type="Proteomes" id="UP000288079">
    <property type="component" value="Unassembled WGS sequence"/>
</dbReference>
<keyword evidence="3" id="KW-1185">Reference proteome</keyword>
<feature type="domain" description="Dyp-type peroxidase C-terminal" evidence="1">
    <location>
        <begin position="4"/>
        <end position="58"/>
    </location>
</feature>
<protein>
    <recommendedName>
        <fullName evidence="1">Dyp-type peroxidase C-terminal domain-containing protein</fullName>
    </recommendedName>
</protein>